<gene>
    <name evidence="1" type="ORF">FUSPEROL_02159</name>
</gene>
<dbReference type="RefSeq" id="WP_005974978.1">
    <property type="nucleotide sequence ID" value="NZ_GG665898.1"/>
</dbReference>
<dbReference type="GeneID" id="78420841"/>
<dbReference type="AlphaFoldDB" id="D4CXJ8"/>
<dbReference type="STRING" id="546275.FUSPEROL_02159"/>
<organism evidence="1 2">
    <name type="scientific">Fusobacterium periodonticum ATCC 33693</name>
    <dbReference type="NCBI Taxonomy" id="546275"/>
    <lineage>
        <taxon>Bacteria</taxon>
        <taxon>Fusobacteriati</taxon>
        <taxon>Fusobacteriota</taxon>
        <taxon>Fusobacteriia</taxon>
        <taxon>Fusobacteriales</taxon>
        <taxon>Fusobacteriaceae</taxon>
        <taxon>Fusobacterium</taxon>
    </lineage>
</organism>
<evidence type="ECO:0000313" key="1">
    <source>
        <dbReference type="EMBL" id="EFE86118.1"/>
    </source>
</evidence>
<name>D4CXJ8_9FUSO</name>
<dbReference type="EMBL" id="ACJY01000099">
    <property type="protein sequence ID" value="EFE86118.1"/>
    <property type="molecule type" value="Genomic_DNA"/>
</dbReference>
<protein>
    <submittedName>
        <fullName evidence="1">Uncharacterized protein</fullName>
    </submittedName>
</protein>
<comment type="caution">
    <text evidence="1">The sequence shown here is derived from an EMBL/GenBank/DDBJ whole genome shotgun (WGS) entry which is preliminary data.</text>
</comment>
<accession>D4CXJ8</accession>
<proteinExistence type="predicted"/>
<dbReference type="Proteomes" id="UP000003748">
    <property type="component" value="Unassembled WGS sequence"/>
</dbReference>
<evidence type="ECO:0000313" key="2">
    <source>
        <dbReference type="Proteomes" id="UP000003748"/>
    </source>
</evidence>
<dbReference type="HOGENOM" id="CLU_3025745_0_0_0"/>
<reference evidence="1 2" key="1">
    <citation type="submission" date="2010-02" db="EMBL/GenBank/DDBJ databases">
        <authorList>
            <person name="Weinstock G."/>
            <person name="Sodergren E."/>
            <person name="Clifton S."/>
            <person name="Fulton L."/>
            <person name="Fulton B."/>
            <person name="Courtney L."/>
            <person name="Fronick C."/>
            <person name="Harrison M."/>
            <person name="Strong C."/>
            <person name="Farmer C."/>
            <person name="Delahaunty K."/>
            <person name="Markovic C."/>
            <person name="Hall O."/>
            <person name="Minx P."/>
            <person name="Tomlinson C."/>
            <person name="Mitreva M."/>
            <person name="Nelson J."/>
            <person name="Hou S."/>
            <person name="Wollam A."/>
            <person name="Pepin K.H."/>
            <person name="Johnson M."/>
            <person name="Bhonagiri V."/>
            <person name="Zhang X."/>
            <person name="Suruliraj S."/>
            <person name="Warren W."/>
            <person name="Chinwalla A."/>
            <person name="Mardis E.R."/>
            <person name="Wilson R.K."/>
        </authorList>
    </citation>
    <scope>NUCLEOTIDE SEQUENCE [LARGE SCALE GENOMIC DNA]</scope>
    <source>
        <strain evidence="1 2">ATCC 33693</strain>
    </source>
</reference>
<sequence>MFELKKISKFYYDVPEIIERLMKGEEYSIEEFKRIKEFKLKYPELLEQIKFIKNR</sequence>